<dbReference type="Gene3D" id="1.10.3210.10">
    <property type="entry name" value="Hypothetical protein af1432"/>
    <property type="match status" value="2"/>
</dbReference>
<reference evidence="3" key="2">
    <citation type="submission" date="2025-09" db="UniProtKB">
        <authorList>
            <consortium name="Ensembl"/>
        </authorList>
    </citation>
    <scope>IDENTIFICATION</scope>
</reference>
<comment type="similarity">
    <text evidence="1">Belongs to the SAMHD1 family.</text>
</comment>
<evidence type="ECO:0000259" key="2">
    <source>
        <dbReference type="SMART" id="SM00471"/>
    </source>
</evidence>
<evidence type="ECO:0000313" key="3">
    <source>
        <dbReference type="Ensembl" id="ENSNMLP00000000876.1"/>
    </source>
</evidence>
<dbReference type="PANTHER" id="PTHR11373">
    <property type="entry name" value="DEOXYNUCLEOSIDE TRIPHOSPHATE TRIPHOSPHOHYDROLASE"/>
    <property type="match status" value="1"/>
</dbReference>
<reference evidence="3" key="1">
    <citation type="submission" date="2025-08" db="UniProtKB">
        <authorList>
            <consortium name="Ensembl"/>
        </authorList>
    </citation>
    <scope>IDENTIFICATION</scope>
</reference>
<dbReference type="Ensembl" id="ENSNMLT00000001033.1">
    <property type="protein sequence ID" value="ENSNMLP00000000876.1"/>
    <property type="gene ID" value="ENSNMLG00000000720.1"/>
</dbReference>
<dbReference type="GO" id="GO:0006203">
    <property type="term" value="P:dGTP catabolic process"/>
    <property type="evidence" value="ECO:0007669"/>
    <property type="project" value="TreeGrafter"/>
</dbReference>
<evidence type="ECO:0000313" key="4">
    <source>
        <dbReference type="Proteomes" id="UP000694523"/>
    </source>
</evidence>
<dbReference type="Proteomes" id="UP000694523">
    <property type="component" value="Unplaced"/>
</dbReference>
<dbReference type="Pfam" id="PF01966">
    <property type="entry name" value="HD"/>
    <property type="match status" value="1"/>
</dbReference>
<dbReference type="SMART" id="SM00471">
    <property type="entry name" value="HDc"/>
    <property type="match status" value="1"/>
</dbReference>
<proteinExistence type="inferred from homology"/>
<accession>A0A8C6S2Q5</accession>
<protein>
    <recommendedName>
        <fullName evidence="2">HD/PDEase domain-containing protein</fullName>
    </recommendedName>
</protein>
<feature type="domain" description="HD/PDEase" evidence="2">
    <location>
        <begin position="69"/>
        <end position="316"/>
    </location>
</feature>
<dbReference type="GO" id="GO:0005634">
    <property type="term" value="C:nucleus"/>
    <property type="evidence" value="ECO:0007669"/>
    <property type="project" value="TreeGrafter"/>
</dbReference>
<dbReference type="InterPro" id="IPR050135">
    <property type="entry name" value="dGTPase-like"/>
</dbReference>
<dbReference type="AlphaFoldDB" id="A0A8C6S2Q5"/>
<dbReference type="PANTHER" id="PTHR11373:SF4">
    <property type="entry name" value="DEOXYNUCLEOSIDE TRIPHOSPHATE TRIPHOSPHOHYDROLASE SAMHD1"/>
    <property type="match status" value="1"/>
</dbReference>
<dbReference type="CDD" id="cd00077">
    <property type="entry name" value="HDc"/>
    <property type="match status" value="1"/>
</dbReference>
<keyword evidence="4" id="KW-1185">Reference proteome</keyword>
<evidence type="ECO:0000256" key="1">
    <source>
        <dbReference type="ARBA" id="ARBA00005776"/>
    </source>
</evidence>
<name>A0A8C6S2Q5_9GOBI</name>
<dbReference type="InterPro" id="IPR003607">
    <property type="entry name" value="HD/PDEase_dom"/>
</dbReference>
<organism evidence="3 4">
    <name type="scientific">Neogobius melanostomus</name>
    <name type="common">round goby</name>
    <dbReference type="NCBI Taxonomy" id="47308"/>
    <lineage>
        <taxon>Eukaryota</taxon>
        <taxon>Metazoa</taxon>
        <taxon>Chordata</taxon>
        <taxon>Craniata</taxon>
        <taxon>Vertebrata</taxon>
        <taxon>Euteleostomi</taxon>
        <taxon>Actinopterygii</taxon>
        <taxon>Neopterygii</taxon>
        <taxon>Teleostei</taxon>
        <taxon>Neoteleostei</taxon>
        <taxon>Acanthomorphata</taxon>
        <taxon>Gobiaria</taxon>
        <taxon>Gobiiformes</taxon>
        <taxon>Gobioidei</taxon>
        <taxon>Gobiidae</taxon>
        <taxon>Benthophilinae</taxon>
        <taxon>Neogobiini</taxon>
        <taxon>Neogobius</taxon>
    </lineage>
</organism>
<dbReference type="GO" id="GO:0008832">
    <property type="term" value="F:dGTPase activity"/>
    <property type="evidence" value="ECO:0007669"/>
    <property type="project" value="TreeGrafter"/>
</dbReference>
<sequence>DLNTSLIMSAEASTSGPLMLKCALQVFHDPIHGHMEFHPVLVKIIDTPQFQRLRNIKQMGAAYFVYPGASHTRFEHSLGVAHLAGQLVRSLKDNQPELDIDDRDVLCVQIAGLCHDLGHGPFSHLFDQEFIPKALEKRGNLMSKLMPNLKMLEDFTLTEFPTGRIQRPPTGKGFSLRDHLQQEKWHFYHLGIKNEYDHRRFITFARVCEVDGERQICTRDKELDNIYEVFHTRHAIHRKVCQHKTLKIIDHINTLNILYSPDDGPLKKAKDILKKVVSRKLYKYLGKTKSTSELLLAFVTVDASSSFTCLISDCAEAKRPSENYYCTSLIG</sequence>
<dbReference type="InterPro" id="IPR006674">
    <property type="entry name" value="HD_domain"/>
</dbReference>
<dbReference type="SUPFAM" id="SSF109604">
    <property type="entry name" value="HD-domain/PDEase-like"/>
    <property type="match status" value="1"/>
</dbReference>